<organism evidence="5">
    <name type="scientific">Schizaphis graminum</name>
    <name type="common">Green bug aphid</name>
    <dbReference type="NCBI Taxonomy" id="13262"/>
    <lineage>
        <taxon>Eukaryota</taxon>
        <taxon>Metazoa</taxon>
        <taxon>Ecdysozoa</taxon>
        <taxon>Arthropoda</taxon>
        <taxon>Hexapoda</taxon>
        <taxon>Insecta</taxon>
        <taxon>Pterygota</taxon>
        <taxon>Neoptera</taxon>
        <taxon>Paraneoptera</taxon>
        <taxon>Hemiptera</taxon>
        <taxon>Sternorrhyncha</taxon>
        <taxon>Aphidomorpha</taxon>
        <taxon>Aphidoidea</taxon>
        <taxon>Aphididae</taxon>
        <taxon>Aphidini</taxon>
        <taxon>Schizaphis</taxon>
    </lineage>
</organism>
<proteinExistence type="predicted"/>
<dbReference type="InterPro" id="IPR050468">
    <property type="entry name" value="Cuticle_Struct_Prot"/>
</dbReference>
<evidence type="ECO:0000256" key="3">
    <source>
        <dbReference type="SAM" id="MobiDB-lite"/>
    </source>
</evidence>
<evidence type="ECO:0000256" key="2">
    <source>
        <dbReference type="PROSITE-ProRule" id="PRU00497"/>
    </source>
</evidence>
<feature type="region of interest" description="Disordered" evidence="3">
    <location>
        <begin position="498"/>
        <end position="557"/>
    </location>
</feature>
<dbReference type="PANTHER" id="PTHR10380:SF224">
    <property type="entry name" value="CUTICULAR PROTEIN 12A"/>
    <property type="match status" value="1"/>
</dbReference>
<dbReference type="EMBL" id="GGMR01004995">
    <property type="protein sequence ID" value="MBY17614.1"/>
    <property type="molecule type" value="Transcribed_RNA"/>
</dbReference>
<evidence type="ECO:0000256" key="4">
    <source>
        <dbReference type="SAM" id="SignalP"/>
    </source>
</evidence>
<dbReference type="PANTHER" id="PTHR10380">
    <property type="entry name" value="CUTICLE PROTEIN"/>
    <property type="match status" value="1"/>
</dbReference>
<protein>
    <submittedName>
        <fullName evidence="5">Cuticle protein 6</fullName>
    </submittedName>
</protein>
<dbReference type="PROSITE" id="PS00233">
    <property type="entry name" value="CHIT_BIND_RR_1"/>
    <property type="match status" value="1"/>
</dbReference>
<name>A0A2S2NKA4_SCHGA</name>
<evidence type="ECO:0000256" key="1">
    <source>
        <dbReference type="ARBA" id="ARBA00022460"/>
    </source>
</evidence>
<dbReference type="GO" id="GO:0062129">
    <property type="term" value="C:chitin-based extracellular matrix"/>
    <property type="evidence" value="ECO:0007669"/>
    <property type="project" value="TreeGrafter"/>
</dbReference>
<keyword evidence="4" id="KW-0732">Signal</keyword>
<accession>A0A2S2NKA4</accession>
<feature type="compositionally biased region" description="Polar residues" evidence="3">
    <location>
        <begin position="547"/>
        <end position="557"/>
    </location>
</feature>
<dbReference type="InterPro" id="IPR000618">
    <property type="entry name" value="Insect_cuticle"/>
</dbReference>
<feature type="compositionally biased region" description="Basic and acidic residues" evidence="3">
    <location>
        <begin position="533"/>
        <end position="543"/>
    </location>
</feature>
<dbReference type="InterPro" id="IPR031311">
    <property type="entry name" value="CHIT_BIND_RR_consensus"/>
</dbReference>
<feature type="chain" id="PRO_5015639315" evidence="4">
    <location>
        <begin position="21"/>
        <end position="654"/>
    </location>
</feature>
<evidence type="ECO:0000313" key="5">
    <source>
        <dbReference type="EMBL" id="MBY17614.1"/>
    </source>
</evidence>
<keyword evidence="1 2" id="KW-0193">Cuticle</keyword>
<sequence>MMRLSSAIVVLMVVVVAASAGIYPVKMGSKGAAVGPTKSGTNRDTSGDSFHIQSPDGQYVFGHTNGEQGRAEMRDSDGTVTGYYSYADGDGRVVRVDYVADKGGYRVLSNAGVPSASVTVESDGGSAPAAVRDFRKMYSDLTRRIKNTVVQRGQKVVDPTGEGQRPVAVDPIPYPTEETKHSNHEAKIGFPNWNQVKKSTTQNPTDGIEHNEGQQQQQETLIPNWDNAEITTQKPNIKENNNDGNESIDDLKNEMIITEMPSVPLDPIRPQVPSRGDHKGGYSDTIFHEDDANKEITTEISNSRIGAESTVIDDTQNNSPVTKPISIINNVQTAVSYYDGPRQTTESSDSSLDFQTTISGVKQLDEYSTAVISENATEHYRTIGENEDKIKIPSETDVLVTVKPLQEDNESFENVPTTVEPSRQTDVQTTAVPAVDYTTIETVVKGKSALVTTLRPLYESEITSSQTTGKPSSVDFTTIETVNGKPALFSTLRPLYESETTTSQAGGRVSDTETATATDATGIPYVTEQNNNNEDRPEFRTLEPNESIGTTTRPDFENSQIQQEQEEIVWPEIPQEPVPQVLLPLDPYPAEDPRPKNAGIKTTQPNDSRLVRHYRPNEVKSAVNVSETETTTLTSNGEENDGAMFNFPRYYLIG</sequence>
<dbReference type="GO" id="GO:0008010">
    <property type="term" value="F:structural constituent of chitin-based larval cuticle"/>
    <property type="evidence" value="ECO:0007669"/>
    <property type="project" value="TreeGrafter"/>
</dbReference>
<feature type="signal peptide" evidence="4">
    <location>
        <begin position="1"/>
        <end position="20"/>
    </location>
</feature>
<feature type="region of interest" description="Disordered" evidence="3">
    <location>
        <begin position="154"/>
        <end position="174"/>
    </location>
</feature>
<gene>
    <name evidence="5" type="primary">CUO6_3</name>
    <name evidence="5" type="ORF">g.5232</name>
</gene>
<feature type="region of interest" description="Disordered" evidence="3">
    <location>
        <begin position="198"/>
        <end position="218"/>
    </location>
</feature>
<feature type="compositionally biased region" description="Low complexity" evidence="3">
    <location>
        <begin position="512"/>
        <end position="521"/>
    </location>
</feature>
<reference evidence="5" key="1">
    <citation type="submission" date="2018-04" db="EMBL/GenBank/DDBJ databases">
        <title>Transcriptome of Schizaphis graminum biotype I.</title>
        <authorList>
            <person name="Scully E.D."/>
            <person name="Geib S.M."/>
            <person name="Palmer N.A."/>
            <person name="Koch K."/>
            <person name="Bradshaw J."/>
            <person name="Heng-Moss T."/>
            <person name="Sarath G."/>
        </authorList>
    </citation>
    <scope>NUCLEOTIDE SEQUENCE</scope>
</reference>
<dbReference type="PROSITE" id="PS51155">
    <property type="entry name" value="CHIT_BIND_RR_2"/>
    <property type="match status" value="1"/>
</dbReference>
<dbReference type="Pfam" id="PF00379">
    <property type="entry name" value="Chitin_bind_4"/>
    <property type="match status" value="1"/>
</dbReference>
<dbReference type="AlphaFoldDB" id="A0A2S2NKA4"/>